<feature type="compositionally biased region" description="Polar residues" evidence="1">
    <location>
        <begin position="295"/>
        <end position="306"/>
    </location>
</feature>
<feature type="region of interest" description="Disordered" evidence="1">
    <location>
        <begin position="285"/>
        <end position="353"/>
    </location>
</feature>
<dbReference type="OrthoDB" id="6359816at2759"/>
<evidence type="ECO:0008006" key="4">
    <source>
        <dbReference type="Google" id="ProtNLM"/>
    </source>
</evidence>
<feature type="compositionally biased region" description="Pro residues" evidence="1">
    <location>
        <begin position="308"/>
        <end position="317"/>
    </location>
</feature>
<evidence type="ECO:0000313" key="2">
    <source>
        <dbReference type="EMBL" id="GJF00362.1"/>
    </source>
</evidence>
<feature type="compositionally biased region" description="Basic and acidic residues" evidence="1">
    <location>
        <begin position="468"/>
        <end position="478"/>
    </location>
</feature>
<evidence type="ECO:0000313" key="3">
    <source>
        <dbReference type="Proteomes" id="UP000703269"/>
    </source>
</evidence>
<evidence type="ECO:0000256" key="1">
    <source>
        <dbReference type="SAM" id="MobiDB-lite"/>
    </source>
</evidence>
<organism evidence="2 3">
    <name type="scientific">Phanerochaete sordida</name>
    <dbReference type="NCBI Taxonomy" id="48140"/>
    <lineage>
        <taxon>Eukaryota</taxon>
        <taxon>Fungi</taxon>
        <taxon>Dikarya</taxon>
        <taxon>Basidiomycota</taxon>
        <taxon>Agaricomycotina</taxon>
        <taxon>Agaricomycetes</taxon>
        <taxon>Polyporales</taxon>
        <taxon>Phanerochaetaceae</taxon>
        <taxon>Phanerochaete</taxon>
    </lineage>
</organism>
<dbReference type="Proteomes" id="UP000703269">
    <property type="component" value="Unassembled WGS sequence"/>
</dbReference>
<dbReference type="PRINTS" id="PR01217">
    <property type="entry name" value="PRICHEXTENSN"/>
</dbReference>
<reference evidence="2 3" key="1">
    <citation type="submission" date="2021-08" db="EMBL/GenBank/DDBJ databases">
        <title>Draft Genome Sequence of Phanerochaete sordida strain YK-624.</title>
        <authorList>
            <person name="Mori T."/>
            <person name="Dohra H."/>
            <person name="Suzuki T."/>
            <person name="Kawagishi H."/>
            <person name="Hirai H."/>
        </authorList>
    </citation>
    <scope>NUCLEOTIDE SEQUENCE [LARGE SCALE GENOMIC DNA]</scope>
    <source>
        <strain evidence="2 3">YK-624</strain>
    </source>
</reference>
<gene>
    <name evidence="2" type="ORF">PsYK624_166480</name>
</gene>
<dbReference type="Gene3D" id="3.30.710.10">
    <property type="entry name" value="Potassium Channel Kv1.1, Chain A"/>
    <property type="match status" value="1"/>
</dbReference>
<proteinExistence type="predicted"/>
<name>A0A9P3LMA4_9APHY</name>
<accession>A0A9P3LMA4</accession>
<keyword evidence="3" id="KW-1185">Reference proteome</keyword>
<dbReference type="EMBL" id="BPQB01000148">
    <property type="protein sequence ID" value="GJF00362.1"/>
    <property type="molecule type" value="Genomic_DNA"/>
</dbReference>
<feature type="region of interest" description="Disordered" evidence="1">
    <location>
        <begin position="75"/>
        <end position="107"/>
    </location>
</feature>
<sequence length="496" mass="52181">MPTPQHVLAKVPAGDSLADALADSLAGVPFNDVVFYAPATQLPSGNFEGQLRAVHANSRILTASSAYFRELLAEPAPPVRPQRPVQPGVSVSADEEAGHGSDGSSLDGSDFDALESVLGTQSDAPLPEDKDDGPSLNFAHSGNVAPAAPVLEAVIFYIYTGKVHFLPSQDANGCDKAKRPACSCKEVYRFADEAGLDELKELADAHLFAQLSAHNILEEVFSPFSGRYPEILRRQVTLLLERYLTPTTHAALGSIVERVVRGETPHAAPALAMLLGELTPATRPVAPAPARLSEPSLSKITRSQRVPDSPPPSPPSPAGLSPHASPPASPTGLSPPATPPPAAPRPSSPEPAPERYGLWWSPLSVQPSGWGISYRPPLPSKNTFPAPVTTRPLTASPIPEQSPPMSPGQRTASVSSYGGDDRPALYSPQAPPLEAPAGENVPHGLMLSGVSCGPSAGDGPSDAELEGSEARRRLLNQEKKKRQAQIPHCACCSYSR</sequence>
<comment type="caution">
    <text evidence="2">The sequence shown here is derived from an EMBL/GenBank/DDBJ whole genome shotgun (WGS) entry which is preliminary data.</text>
</comment>
<dbReference type="AlphaFoldDB" id="A0A9P3LMA4"/>
<feature type="region of interest" description="Disordered" evidence="1">
    <location>
        <begin position="377"/>
        <end position="487"/>
    </location>
</feature>
<protein>
    <recommendedName>
        <fullName evidence="4">BTB domain-containing protein</fullName>
    </recommendedName>
</protein>
<feature type="compositionally biased region" description="Pro residues" evidence="1">
    <location>
        <begin position="336"/>
        <end position="351"/>
    </location>
</feature>
<dbReference type="InterPro" id="IPR011333">
    <property type="entry name" value="SKP1/BTB/POZ_sf"/>
</dbReference>